<evidence type="ECO:0000259" key="1">
    <source>
        <dbReference type="Pfam" id="PF01973"/>
    </source>
</evidence>
<feature type="domain" description="6-hydroxymethylpterin diphosphokinase MptE-like" evidence="1">
    <location>
        <begin position="211"/>
        <end position="386"/>
    </location>
</feature>
<dbReference type="RefSeq" id="WP_390196339.1">
    <property type="nucleotide sequence ID" value="NZ_JBHSDV010000001.1"/>
</dbReference>
<sequence length="637" mass="74191">MILVDNINFLRGKYQHIRDYYKNENEKKTDFALVELTKSGLHNIIVNKNDKQMSVHSKYDPEKEAKAIANKYMDELEDYDHIFFYGAGMGYHIREIMSLAPNKEFTVYEPSSDIFYQLISTVNVKEQWPVKKLKNLFVEFEKPNLLQSLQIFSNQLNGKVLLIELPSYKRIFPEKYELFGQAFKEIVRTKKQSLHTNMAYEKRWIINSLLNSQYVVKTPNILHDIPKEHFKDKPAVIVAAGPSLEQDIEHIRYIKENNLAYVFSIGSGVNALLNHNIYPDATLSYDPSHKNILVFEKIINNEIKDIPLIFGSSIAFDVLQKYPGDKMYHMITTQDTFSDYYLKHKNSDKINKISDAPSIAVLAIEMLTKLGSNPIILTGQNLSYLDGKQYAESISYQHVNNELTDGELQKHNEFKVKDVYGNIIQSSQSFISMKKQIENYLANLSDAPVIINTTKGGADISGAPFKDIETVMKEELNQHIETNNLLNLQDNRYDSDYIDNKIHELKDELTELETIFNLVLKQIRKLDNFAQVKDESRLTRAFVEFDQTMEQLKKNKIFKIFIQPMSRNRWDILVKSIQEVRFNQDLIIKAKKIVEVVANYMYYCKKDIEMIAPMFNNMTDLLLRYFSEEIGEQIDEQ</sequence>
<evidence type="ECO:0000313" key="4">
    <source>
        <dbReference type="Proteomes" id="UP001595880"/>
    </source>
</evidence>
<gene>
    <name evidence="3" type="ORF">ACFOZ1_04315</name>
</gene>
<proteinExistence type="predicted"/>
<accession>A0ABV8VRE5</accession>
<evidence type="ECO:0000259" key="2">
    <source>
        <dbReference type="Pfam" id="PF20157"/>
    </source>
</evidence>
<organism evidence="3 4">
    <name type="scientific">Gracilibacillus marinus</name>
    <dbReference type="NCBI Taxonomy" id="630535"/>
    <lineage>
        <taxon>Bacteria</taxon>
        <taxon>Bacillati</taxon>
        <taxon>Bacillota</taxon>
        <taxon>Bacilli</taxon>
        <taxon>Bacillales</taxon>
        <taxon>Bacillaceae</taxon>
        <taxon>Gracilibacillus</taxon>
    </lineage>
</organism>
<dbReference type="Pfam" id="PF20157">
    <property type="entry name" value="Maf_flag10_N"/>
    <property type="match status" value="1"/>
</dbReference>
<dbReference type="InterPro" id="IPR045376">
    <property type="entry name" value="Maf_N"/>
</dbReference>
<evidence type="ECO:0000313" key="3">
    <source>
        <dbReference type="EMBL" id="MFC4387029.1"/>
    </source>
</evidence>
<name>A0ABV8VRE5_9BACI</name>
<dbReference type="PANTHER" id="PTHR41786:SF1">
    <property type="entry name" value="6-HYDROXYMETHYLPTERIN DIPHOSPHOKINASE MPTE-LIKE DOMAIN-CONTAINING PROTEIN"/>
    <property type="match status" value="1"/>
</dbReference>
<dbReference type="Pfam" id="PF01973">
    <property type="entry name" value="MptE-like"/>
    <property type="match status" value="1"/>
</dbReference>
<dbReference type="InterPro" id="IPR002826">
    <property type="entry name" value="MptE-like"/>
</dbReference>
<dbReference type="Proteomes" id="UP001595880">
    <property type="component" value="Unassembled WGS sequence"/>
</dbReference>
<reference evidence="4" key="1">
    <citation type="journal article" date="2019" name="Int. J. Syst. Evol. Microbiol.">
        <title>The Global Catalogue of Microorganisms (GCM) 10K type strain sequencing project: providing services to taxonomists for standard genome sequencing and annotation.</title>
        <authorList>
            <consortium name="The Broad Institute Genomics Platform"/>
            <consortium name="The Broad Institute Genome Sequencing Center for Infectious Disease"/>
            <person name="Wu L."/>
            <person name="Ma J."/>
        </authorList>
    </citation>
    <scope>NUCLEOTIDE SEQUENCE [LARGE SCALE GENOMIC DNA]</scope>
    <source>
        <strain evidence="4">KACC 14058</strain>
    </source>
</reference>
<comment type="caution">
    <text evidence="3">The sequence shown here is derived from an EMBL/GenBank/DDBJ whole genome shotgun (WGS) entry which is preliminary data.</text>
</comment>
<protein>
    <submittedName>
        <fullName evidence="3">Motility associated factor glycosyltransferase family protein</fullName>
    </submittedName>
</protein>
<dbReference type="EMBL" id="JBHSDV010000001">
    <property type="protein sequence ID" value="MFC4387029.1"/>
    <property type="molecule type" value="Genomic_DNA"/>
</dbReference>
<feature type="domain" description="Glycosyltransferase Maf N-terminal" evidence="2">
    <location>
        <begin position="22"/>
        <end position="117"/>
    </location>
</feature>
<dbReference type="PANTHER" id="PTHR41786">
    <property type="entry name" value="MOTILITY ACCESSORY FACTOR MAF"/>
    <property type="match status" value="1"/>
</dbReference>
<keyword evidence="4" id="KW-1185">Reference proteome</keyword>